<dbReference type="Gene3D" id="2.40.110.10">
    <property type="entry name" value="Butyryl-CoA Dehydrogenase, subunit A, domain 2"/>
    <property type="match status" value="1"/>
</dbReference>
<keyword evidence="4 5" id="KW-0274">FAD</keyword>
<comment type="caution">
    <text evidence="9">The sequence shown here is derived from an EMBL/GenBank/DDBJ whole genome shotgun (WGS) entry which is preliminary data.</text>
</comment>
<keyword evidence="5" id="KW-0560">Oxidoreductase</keyword>
<dbReference type="PANTHER" id="PTHR43884:SF12">
    <property type="entry name" value="ISOVALERYL-COA DEHYDROGENASE, MITOCHONDRIAL-RELATED"/>
    <property type="match status" value="1"/>
</dbReference>
<dbReference type="InterPro" id="IPR006089">
    <property type="entry name" value="Acyl-CoA_DH_CS"/>
</dbReference>
<keyword evidence="3 5" id="KW-0285">Flavoprotein</keyword>
<dbReference type="PROSITE" id="PS00072">
    <property type="entry name" value="ACYL_COA_DH_1"/>
    <property type="match status" value="1"/>
</dbReference>
<dbReference type="SUPFAM" id="SSF47203">
    <property type="entry name" value="Acyl-CoA dehydrogenase C-terminal domain-like"/>
    <property type="match status" value="1"/>
</dbReference>
<keyword evidence="10" id="KW-1185">Reference proteome</keyword>
<comment type="similarity">
    <text evidence="2 5">Belongs to the acyl-CoA dehydrogenase family.</text>
</comment>
<evidence type="ECO:0000256" key="2">
    <source>
        <dbReference type="ARBA" id="ARBA00009347"/>
    </source>
</evidence>
<dbReference type="PANTHER" id="PTHR43884">
    <property type="entry name" value="ACYL-COA DEHYDROGENASE"/>
    <property type="match status" value="1"/>
</dbReference>
<dbReference type="RefSeq" id="WP_348948042.1">
    <property type="nucleotide sequence ID" value="NZ_JBDZYD010000002.1"/>
</dbReference>
<dbReference type="Gene3D" id="1.10.540.10">
    <property type="entry name" value="Acyl-CoA dehydrogenase/oxidase, N-terminal domain"/>
    <property type="match status" value="1"/>
</dbReference>
<dbReference type="EMBL" id="JBDZYD010000002">
    <property type="protein sequence ID" value="MEQ0558587.1"/>
    <property type="molecule type" value="Genomic_DNA"/>
</dbReference>
<dbReference type="InterPro" id="IPR006091">
    <property type="entry name" value="Acyl-CoA_Oxase/DH_mid-dom"/>
</dbReference>
<dbReference type="PIRSF" id="PIRSF016578">
    <property type="entry name" value="HsaA"/>
    <property type="match status" value="1"/>
</dbReference>
<dbReference type="Gene3D" id="1.20.140.10">
    <property type="entry name" value="Butyryl-CoA Dehydrogenase, subunit A, domain 3"/>
    <property type="match status" value="1"/>
</dbReference>
<evidence type="ECO:0000259" key="8">
    <source>
        <dbReference type="Pfam" id="PF02771"/>
    </source>
</evidence>
<reference evidence="9 10" key="1">
    <citation type="submission" date="2024-05" db="EMBL/GenBank/DDBJ databases">
        <authorList>
            <person name="Zhao H."/>
            <person name="Xu Y."/>
            <person name="Lin S."/>
            <person name="Spain J.C."/>
            <person name="Zhou N.-Y."/>
        </authorList>
    </citation>
    <scope>NUCLEOTIDE SEQUENCE [LARGE SCALE GENOMIC DNA]</scope>
    <source>
        <strain evidence="9 10">NEAU-NG30</strain>
    </source>
</reference>
<evidence type="ECO:0000256" key="5">
    <source>
        <dbReference type="RuleBase" id="RU362125"/>
    </source>
</evidence>
<dbReference type="InterPro" id="IPR036250">
    <property type="entry name" value="AcylCo_DH-like_C"/>
</dbReference>
<evidence type="ECO:0000313" key="9">
    <source>
        <dbReference type="EMBL" id="MEQ0558587.1"/>
    </source>
</evidence>
<organism evidence="9 10">
    <name type="scientific">Amycolatopsis melonis</name>
    <dbReference type="NCBI Taxonomy" id="3156488"/>
    <lineage>
        <taxon>Bacteria</taxon>
        <taxon>Bacillati</taxon>
        <taxon>Actinomycetota</taxon>
        <taxon>Actinomycetes</taxon>
        <taxon>Pseudonocardiales</taxon>
        <taxon>Pseudonocardiaceae</taxon>
        <taxon>Amycolatopsis</taxon>
    </lineage>
</organism>
<evidence type="ECO:0000256" key="1">
    <source>
        <dbReference type="ARBA" id="ARBA00001974"/>
    </source>
</evidence>
<protein>
    <submittedName>
        <fullName evidence="9">Acyl-CoA dehydrogenase family protein</fullName>
    </submittedName>
</protein>
<gene>
    <name evidence="9" type="ORF">ABJI51_05870</name>
</gene>
<dbReference type="InterPro" id="IPR037069">
    <property type="entry name" value="AcylCoA_DH/ox_N_sf"/>
</dbReference>
<dbReference type="Pfam" id="PF02771">
    <property type="entry name" value="Acyl-CoA_dh_N"/>
    <property type="match status" value="1"/>
</dbReference>
<evidence type="ECO:0000313" key="10">
    <source>
        <dbReference type="Proteomes" id="UP001440984"/>
    </source>
</evidence>
<proteinExistence type="inferred from homology"/>
<feature type="domain" description="Acyl-CoA oxidase/dehydrogenase middle" evidence="7">
    <location>
        <begin position="121"/>
        <end position="215"/>
    </location>
</feature>
<feature type="domain" description="Acyl-CoA dehydrogenase/oxidase C-terminal" evidence="6">
    <location>
        <begin position="227"/>
        <end position="375"/>
    </location>
</feature>
<dbReference type="SUPFAM" id="SSF56645">
    <property type="entry name" value="Acyl-CoA dehydrogenase NM domain-like"/>
    <property type="match status" value="1"/>
</dbReference>
<dbReference type="Pfam" id="PF02770">
    <property type="entry name" value="Acyl-CoA_dh_M"/>
    <property type="match status" value="1"/>
</dbReference>
<comment type="cofactor">
    <cofactor evidence="1 5">
        <name>FAD</name>
        <dbReference type="ChEBI" id="CHEBI:57692"/>
    </cofactor>
</comment>
<dbReference type="InterPro" id="IPR046373">
    <property type="entry name" value="Acyl-CoA_Oxase/DH_mid-dom_sf"/>
</dbReference>
<feature type="domain" description="Acyl-CoA dehydrogenase/oxidase N-terminal" evidence="8">
    <location>
        <begin position="29"/>
        <end position="116"/>
    </location>
</feature>
<evidence type="ECO:0000256" key="3">
    <source>
        <dbReference type="ARBA" id="ARBA00022630"/>
    </source>
</evidence>
<accession>A0ABV0L8F2</accession>
<dbReference type="InterPro" id="IPR009100">
    <property type="entry name" value="AcylCoA_DH/oxidase_NM_dom_sf"/>
</dbReference>
<sequence length="377" mass="41192">MDFTWPEETEQVFKQILAATQSWPAPPEQARPFTREQWRRCADLGLLGLSVPPQYGGQGYGFLTSARAVEAFGRGCPDLGLVFSAMAHLFACTMPIVEYGSPALRERVLPKLCRGEWVGANAVTEEDAGSDAMAGKAVAVRDGDGYRISGTKSFVSNGPDADVFVVYAHTEPSFGHMGLSAFVVERGTAGLTLGEPFDTLAFESCPTSSIVLDGCWVPAECRLGRDGQGAEVFHASMRWERSCLFAAYLGQMARLIDRCVQHVKERKQFGKRIGANQAVSHRIAQMRIQLETARLLLYRACWRLDRGEPATTDIAMAKYVVSEAAVQTALSAVRLFAGKGVRTDVGIERELRNAVPSTIFSGTSEMQLERIAKELGL</sequence>
<dbReference type="InterPro" id="IPR013786">
    <property type="entry name" value="AcylCoA_DH/ox_N"/>
</dbReference>
<evidence type="ECO:0000259" key="6">
    <source>
        <dbReference type="Pfam" id="PF00441"/>
    </source>
</evidence>
<dbReference type="InterPro" id="IPR009075">
    <property type="entry name" value="AcylCo_DH/oxidase_C"/>
</dbReference>
<dbReference type="Pfam" id="PF00441">
    <property type="entry name" value="Acyl-CoA_dh_1"/>
    <property type="match status" value="1"/>
</dbReference>
<name>A0ABV0L8F2_9PSEU</name>
<dbReference type="Proteomes" id="UP001440984">
    <property type="component" value="Unassembled WGS sequence"/>
</dbReference>
<evidence type="ECO:0000256" key="4">
    <source>
        <dbReference type="ARBA" id="ARBA00022827"/>
    </source>
</evidence>
<evidence type="ECO:0000259" key="7">
    <source>
        <dbReference type="Pfam" id="PF02770"/>
    </source>
</evidence>